<keyword evidence="3" id="KW-1185">Reference proteome</keyword>
<dbReference type="InterPro" id="IPR004926">
    <property type="entry name" value="LEA_3a"/>
</dbReference>
<proteinExistence type="inferred from homology"/>
<dbReference type="OMA" id="PINHTPE"/>
<protein>
    <submittedName>
        <fullName evidence="2">Late embryogenesis abundant Lea5-A</fullName>
    </submittedName>
</protein>
<accession>A0A0B0Q008</accession>
<dbReference type="KEGG" id="gab:108487123"/>
<organism evidence="2 3">
    <name type="scientific">Gossypium arboreum</name>
    <name type="common">Tree cotton</name>
    <name type="synonym">Gossypium nanking</name>
    <dbReference type="NCBI Taxonomy" id="29729"/>
    <lineage>
        <taxon>Eukaryota</taxon>
        <taxon>Viridiplantae</taxon>
        <taxon>Streptophyta</taxon>
        <taxon>Embryophyta</taxon>
        <taxon>Tracheophyta</taxon>
        <taxon>Spermatophyta</taxon>
        <taxon>Magnoliopsida</taxon>
        <taxon>eudicotyledons</taxon>
        <taxon>Gunneridae</taxon>
        <taxon>Pentapetalae</taxon>
        <taxon>rosids</taxon>
        <taxon>malvids</taxon>
        <taxon>Malvales</taxon>
        <taxon>Malvaceae</taxon>
        <taxon>Malvoideae</taxon>
        <taxon>Gossypium</taxon>
    </lineage>
</organism>
<gene>
    <name evidence="2" type="ORF">F383_11088</name>
</gene>
<dbReference type="EMBL" id="KN459082">
    <property type="protein sequence ID" value="KHG30665.1"/>
    <property type="molecule type" value="Genomic_DNA"/>
</dbReference>
<name>A0A0B0Q008_GOSAR</name>
<dbReference type="PANTHER" id="PTHR33509:SF34">
    <property type="entry name" value="LATE EMBRYOGENIS ABUNDANT PROTEIN 41"/>
    <property type="match status" value="1"/>
</dbReference>
<dbReference type="OrthoDB" id="1693956at2759"/>
<dbReference type="GO" id="GO:0005739">
    <property type="term" value="C:mitochondrion"/>
    <property type="evidence" value="ECO:0007669"/>
    <property type="project" value="TreeGrafter"/>
</dbReference>
<evidence type="ECO:0000313" key="2">
    <source>
        <dbReference type="EMBL" id="KHG30665.1"/>
    </source>
</evidence>
<dbReference type="Pfam" id="PF03242">
    <property type="entry name" value="LEA_3a"/>
    <property type="match status" value="1"/>
</dbReference>
<reference evidence="3" key="1">
    <citation type="submission" date="2014-09" db="EMBL/GenBank/DDBJ databases">
        <authorList>
            <person name="Mudge J."/>
            <person name="Ramaraj T."/>
            <person name="Lindquist I.E."/>
            <person name="Bharti A.K."/>
            <person name="Sundararajan A."/>
            <person name="Cameron C.T."/>
            <person name="Woodward J.E."/>
            <person name="May G.D."/>
            <person name="Brubaker C."/>
            <person name="Broadhvest J."/>
            <person name="Wilkins T.A."/>
        </authorList>
    </citation>
    <scope>NUCLEOTIDE SEQUENCE</scope>
    <source>
        <strain evidence="3">cv. AKA8401</strain>
    </source>
</reference>
<evidence type="ECO:0000313" key="3">
    <source>
        <dbReference type="Proteomes" id="UP000032142"/>
    </source>
</evidence>
<sequence>MARSVSSFKFLGASVFDALYVSISRRGYSGAPPAAVTASFGRPGAMGKVERRHAMKESSSSETRAYSSAWAPDPVTGYYRPENCGAEIDAAELREMLLNHRVRSQ</sequence>
<evidence type="ECO:0000256" key="1">
    <source>
        <dbReference type="ARBA" id="ARBA00007086"/>
    </source>
</evidence>
<comment type="similarity">
    <text evidence="1">Belongs to the LEA type 3 family.</text>
</comment>
<dbReference type="PANTHER" id="PTHR33509">
    <property type="entry name" value="LATE EMBRYOGENIS ABUNDANT PROTEIN 2-RELATED"/>
    <property type="match status" value="1"/>
</dbReference>
<dbReference type="Proteomes" id="UP000032142">
    <property type="component" value="Unassembled WGS sequence"/>
</dbReference>
<dbReference type="GO" id="GO:0006950">
    <property type="term" value="P:response to stress"/>
    <property type="evidence" value="ECO:0007669"/>
    <property type="project" value="TreeGrafter"/>
</dbReference>
<dbReference type="AlphaFoldDB" id="A0A0B0Q008"/>